<dbReference type="SUPFAM" id="SSF56925">
    <property type="entry name" value="OMPA-like"/>
    <property type="match status" value="1"/>
</dbReference>
<gene>
    <name evidence="4" type="ORF">J7I44_04960</name>
</gene>
<sequence length="218" mass="23071">MNKILTVALGAALVAASASASAADANGAFFINAGVGQAQYHVGHTDDLGYKLDDKDTAGALRFGYAWKVGNGFDLGVEGGYVNLGKLVAKYVAQNEDASIIEIEKADVEASGWVLGGNGKYTFTNKWFVSARAGWFHSTADASYRYEVIYADGPDYVDYASGDADGNGWYGGVGVGYNFSPNVSLGLNYDNYHGKGETDLGDVDGNIGVYTVTAEFRF</sequence>
<dbReference type="RefSeq" id="WP_209616737.1">
    <property type="nucleotide sequence ID" value="NZ_JAGJRS010000010.1"/>
</dbReference>
<dbReference type="Proteomes" id="UP000823790">
    <property type="component" value="Unassembled WGS sequence"/>
</dbReference>
<reference evidence="4 5" key="1">
    <citation type="submission" date="2021-04" db="EMBL/GenBank/DDBJ databases">
        <authorList>
            <person name="Huq M.A."/>
        </authorList>
    </citation>
    <scope>NUCLEOTIDE SEQUENCE [LARGE SCALE GENOMIC DNA]</scope>
    <source>
        <strain evidence="4 5">MAH-13</strain>
    </source>
</reference>
<comment type="caution">
    <text evidence="4">The sequence shown here is derived from an EMBL/GenBank/DDBJ whole genome shotgun (WGS) entry which is preliminary data.</text>
</comment>
<accession>A0ABS4DKQ7</accession>
<keyword evidence="1 2" id="KW-0732">Signal</keyword>
<proteinExistence type="predicted"/>
<evidence type="ECO:0000313" key="4">
    <source>
        <dbReference type="EMBL" id="MBP1473638.1"/>
    </source>
</evidence>
<evidence type="ECO:0000259" key="3">
    <source>
        <dbReference type="Pfam" id="PF13505"/>
    </source>
</evidence>
<dbReference type="InterPro" id="IPR011250">
    <property type="entry name" value="OMP/PagP_B-barrel"/>
</dbReference>
<dbReference type="EMBL" id="JAGJRS010000010">
    <property type="protein sequence ID" value="MBP1473638.1"/>
    <property type="molecule type" value="Genomic_DNA"/>
</dbReference>
<dbReference type="Pfam" id="PF13505">
    <property type="entry name" value="OMP_b-brl"/>
    <property type="match status" value="1"/>
</dbReference>
<protein>
    <submittedName>
        <fullName evidence="4">Outer membrane beta-barrel protein</fullName>
    </submittedName>
</protein>
<evidence type="ECO:0000256" key="1">
    <source>
        <dbReference type="ARBA" id="ARBA00022729"/>
    </source>
</evidence>
<keyword evidence="5" id="KW-1185">Reference proteome</keyword>
<feature type="signal peptide" evidence="2">
    <location>
        <begin position="1"/>
        <end position="22"/>
    </location>
</feature>
<feature type="chain" id="PRO_5046425173" evidence="2">
    <location>
        <begin position="23"/>
        <end position="218"/>
    </location>
</feature>
<dbReference type="Gene3D" id="2.40.160.20">
    <property type="match status" value="1"/>
</dbReference>
<evidence type="ECO:0000256" key="2">
    <source>
        <dbReference type="SAM" id="SignalP"/>
    </source>
</evidence>
<organism evidence="4 5">
    <name type="scientific">Frateuria flava</name>
    <dbReference type="NCBI Taxonomy" id="2821489"/>
    <lineage>
        <taxon>Bacteria</taxon>
        <taxon>Pseudomonadati</taxon>
        <taxon>Pseudomonadota</taxon>
        <taxon>Gammaproteobacteria</taxon>
        <taxon>Lysobacterales</taxon>
        <taxon>Rhodanobacteraceae</taxon>
        <taxon>Frateuria</taxon>
    </lineage>
</organism>
<evidence type="ECO:0000313" key="5">
    <source>
        <dbReference type="Proteomes" id="UP000823790"/>
    </source>
</evidence>
<feature type="domain" description="Outer membrane protein beta-barrel" evidence="3">
    <location>
        <begin position="11"/>
        <end position="218"/>
    </location>
</feature>
<name>A0ABS4DKQ7_9GAMM</name>
<dbReference type="InterPro" id="IPR027385">
    <property type="entry name" value="Beta-barrel_OMP"/>
</dbReference>